<proteinExistence type="predicted"/>
<name>A0A4U6TM39_SETVI</name>
<gene>
    <name evidence="2" type="ORF">SEVIR_7G053700v2</name>
</gene>
<evidence type="ECO:0000313" key="3">
    <source>
        <dbReference type="Proteomes" id="UP000298652"/>
    </source>
</evidence>
<reference evidence="2" key="1">
    <citation type="submission" date="2019-03" db="EMBL/GenBank/DDBJ databases">
        <title>WGS assembly of Setaria viridis.</title>
        <authorList>
            <person name="Huang P."/>
            <person name="Jenkins J."/>
            <person name="Grimwood J."/>
            <person name="Barry K."/>
            <person name="Healey A."/>
            <person name="Mamidi S."/>
            <person name="Sreedasyam A."/>
            <person name="Shu S."/>
            <person name="Feldman M."/>
            <person name="Wu J."/>
            <person name="Yu Y."/>
            <person name="Chen C."/>
            <person name="Johnson J."/>
            <person name="Rokhsar D."/>
            <person name="Baxter I."/>
            <person name="Schmutz J."/>
            <person name="Brutnell T."/>
            <person name="Kellogg E."/>
        </authorList>
    </citation>
    <scope>NUCLEOTIDE SEQUENCE [LARGE SCALE GENOMIC DNA]</scope>
</reference>
<dbReference type="Gramene" id="TKW03640">
    <property type="protein sequence ID" value="TKW03640"/>
    <property type="gene ID" value="SEVIR_7G053700v2"/>
</dbReference>
<feature type="compositionally biased region" description="Polar residues" evidence="1">
    <location>
        <begin position="202"/>
        <end position="220"/>
    </location>
</feature>
<sequence>MVVEEDDNGWTMPFPVEQILRRLEWLTPNPARKQYFFYQCNRIVLITASPAAAAGELSAPTVAEVTIPAPTFIPLPFPFPFASTMIPAASTAPAPAGAPSTSSGESPSLSSSSSSAATSPSRHNDISSILHTFLELHEQPRQGRRGGSVCSAASTATPENEPEPFDPVIFFQNYLHNLMDGGANIQVLLDDARVSLGPSMPRRSSSALPCQAAPRQQTHSLAEPERERERDLLGERSGG</sequence>
<evidence type="ECO:0000313" key="2">
    <source>
        <dbReference type="EMBL" id="TKW03640.1"/>
    </source>
</evidence>
<organism evidence="2 3">
    <name type="scientific">Setaria viridis</name>
    <name type="common">Green bristlegrass</name>
    <name type="synonym">Setaria italica subsp. viridis</name>
    <dbReference type="NCBI Taxonomy" id="4556"/>
    <lineage>
        <taxon>Eukaryota</taxon>
        <taxon>Viridiplantae</taxon>
        <taxon>Streptophyta</taxon>
        <taxon>Embryophyta</taxon>
        <taxon>Tracheophyta</taxon>
        <taxon>Spermatophyta</taxon>
        <taxon>Magnoliopsida</taxon>
        <taxon>Liliopsida</taxon>
        <taxon>Poales</taxon>
        <taxon>Poaceae</taxon>
        <taxon>PACMAD clade</taxon>
        <taxon>Panicoideae</taxon>
        <taxon>Panicodae</taxon>
        <taxon>Paniceae</taxon>
        <taxon>Cenchrinae</taxon>
        <taxon>Setaria</taxon>
    </lineage>
</organism>
<dbReference type="AlphaFoldDB" id="A0A4U6TM39"/>
<accession>A0A4U6TM39</accession>
<feature type="region of interest" description="Disordered" evidence="1">
    <location>
        <begin position="90"/>
        <end position="123"/>
    </location>
</feature>
<dbReference type="Proteomes" id="UP000298652">
    <property type="component" value="Chromosome 7"/>
</dbReference>
<keyword evidence="3" id="KW-1185">Reference proteome</keyword>
<protein>
    <submittedName>
        <fullName evidence="2">Uncharacterized protein</fullName>
    </submittedName>
</protein>
<feature type="compositionally biased region" description="Basic and acidic residues" evidence="1">
    <location>
        <begin position="222"/>
        <end position="239"/>
    </location>
</feature>
<feature type="compositionally biased region" description="Low complexity" evidence="1">
    <location>
        <begin position="90"/>
        <end position="121"/>
    </location>
</feature>
<dbReference type="EMBL" id="CM016558">
    <property type="protein sequence ID" value="TKW03640.1"/>
    <property type="molecule type" value="Genomic_DNA"/>
</dbReference>
<evidence type="ECO:0000256" key="1">
    <source>
        <dbReference type="SAM" id="MobiDB-lite"/>
    </source>
</evidence>
<feature type="region of interest" description="Disordered" evidence="1">
    <location>
        <begin position="199"/>
        <end position="239"/>
    </location>
</feature>
<feature type="region of interest" description="Disordered" evidence="1">
    <location>
        <begin position="140"/>
        <end position="164"/>
    </location>
</feature>